<dbReference type="RefSeq" id="WP_006301004.1">
    <property type="nucleotide sequence ID" value="NZ_CM001022.1"/>
</dbReference>
<gene>
    <name evidence="7" type="ORF">Apau_1380</name>
</gene>
<comment type="similarity">
    <text evidence="1 5">Belongs to the pseudouridine synthase RluA family.</text>
</comment>
<name>E3CZL6_9BACT</name>
<proteinExistence type="inferred from homology"/>
<evidence type="ECO:0000313" key="8">
    <source>
        <dbReference type="Proteomes" id="UP000005096"/>
    </source>
</evidence>
<dbReference type="Proteomes" id="UP000005096">
    <property type="component" value="Chromosome"/>
</dbReference>
<protein>
    <recommendedName>
        <fullName evidence="5">Pseudouridine synthase</fullName>
        <ecNumber evidence="5">5.4.99.-</ecNumber>
    </recommendedName>
</protein>
<dbReference type="PaxDb" id="584708-Apau_1380"/>
<feature type="active site" evidence="3">
    <location>
        <position position="170"/>
    </location>
</feature>
<dbReference type="PROSITE" id="PS50889">
    <property type="entry name" value="S4"/>
    <property type="match status" value="1"/>
</dbReference>
<evidence type="ECO:0000256" key="5">
    <source>
        <dbReference type="RuleBase" id="RU362028"/>
    </source>
</evidence>
<dbReference type="PANTHER" id="PTHR21600:SF44">
    <property type="entry name" value="RIBOSOMAL LARGE SUBUNIT PSEUDOURIDINE SYNTHASE D"/>
    <property type="match status" value="1"/>
</dbReference>
<dbReference type="STRING" id="584708.Apau_1380"/>
<organism evidence="7 8">
    <name type="scientific">Aminomonas paucivorans DSM 12260</name>
    <dbReference type="NCBI Taxonomy" id="584708"/>
    <lineage>
        <taxon>Bacteria</taxon>
        <taxon>Thermotogati</taxon>
        <taxon>Synergistota</taxon>
        <taxon>Synergistia</taxon>
        <taxon>Synergistales</taxon>
        <taxon>Synergistaceae</taxon>
        <taxon>Aminomonas</taxon>
    </lineage>
</organism>
<dbReference type="GO" id="GO:0003723">
    <property type="term" value="F:RNA binding"/>
    <property type="evidence" value="ECO:0007669"/>
    <property type="project" value="UniProtKB-KW"/>
</dbReference>
<feature type="domain" description="RNA-binding S4" evidence="6">
    <location>
        <begin position="47"/>
        <end position="111"/>
    </location>
</feature>
<dbReference type="InterPro" id="IPR006145">
    <property type="entry name" value="PsdUridine_synth_RsuA/RluA"/>
</dbReference>
<evidence type="ECO:0000313" key="7">
    <source>
        <dbReference type="EMBL" id="EFQ23800.1"/>
    </source>
</evidence>
<dbReference type="NCBIfam" id="TIGR00005">
    <property type="entry name" value="rluA_subfam"/>
    <property type="match status" value="1"/>
</dbReference>
<evidence type="ECO:0000256" key="4">
    <source>
        <dbReference type="PROSITE-ProRule" id="PRU00182"/>
    </source>
</evidence>
<keyword evidence="8" id="KW-1185">Reference proteome</keyword>
<dbReference type="GO" id="GO:0000455">
    <property type="term" value="P:enzyme-directed rRNA pseudouridine synthesis"/>
    <property type="evidence" value="ECO:0007669"/>
    <property type="project" value="UniProtKB-ARBA"/>
</dbReference>
<dbReference type="InterPro" id="IPR006225">
    <property type="entry name" value="PsdUridine_synth_RluC/D"/>
</dbReference>
<evidence type="ECO:0000256" key="2">
    <source>
        <dbReference type="ARBA" id="ARBA00023235"/>
    </source>
</evidence>
<accession>E3CZL6</accession>
<dbReference type="Gene3D" id="3.30.2350.10">
    <property type="entry name" value="Pseudouridine synthase"/>
    <property type="match status" value="1"/>
</dbReference>
<dbReference type="GO" id="GO:0120159">
    <property type="term" value="F:rRNA pseudouridine synthase activity"/>
    <property type="evidence" value="ECO:0007669"/>
    <property type="project" value="UniProtKB-ARBA"/>
</dbReference>
<comment type="catalytic activity">
    <reaction evidence="5">
        <text>a uridine in RNA = a pseudouridine in RNA</text>
        <dbReference type="Rhea" id="RHEA:48348"/>
        <dbReference type="Rhea" id="RHEA-COMP:12068"/>
        <dbReference type="Rhea" id="RHEA-COMP:12069"/>
        <dbReference type="ChEBI" id="CHEBI:65314"/>
        <dbReference type="ChEBI" id="CHEBI:65315"/>
    </reaction>
</comment>
<keyword evidence="4" id="KW-0694">RNA-binding</keyword>
<dbReference type="InterPro" id="IPR036986">
    <property type="entry name" value="S4_RNA-bd_sf"/>
</dbReference>
<dbReference type="AlphaFoldDB" id="E3CZL6"/>
<dbReference type="InterPro" id="IPR002942">
    <property type="entry name" value="S4_RNA-bd"/>
</dbReference>
<evidence type="ECO:0000259" key="6">
    <source>
        <dbReference type="SMART" id="SM00363"/>
    </source>
</evidence>
<dbReference type="SUPFAM" id="SSF55174">
    <property type="entry name" value="Alpha-L RNA-binding motif"/>
    <property type="match status" value="1"/>
</dbReference>
<dbReference type="SMART" id="SM00363">
    <property type="entry name" value="S4"/>
    <property type="match status" value="1"/>
</dbReference>
<reference evidence="7 8" key="1">
    <citation type="journal article" date="2010" name="Stand. Genomic Sci.">
        <title>Non-contiguous finished genome sequence of Aminomonas paucivorans type strain (GLU-3).</title>
        <authorList>
            <person name="Pitluck S."/>
            <person name="Yasawong M."/>
            <person name="Held B."/>
            <person name="Lapidus A."/>
            <person name="Nolan M."/>
            <person name="Copeland A."/>
            <person name="Lucas S."/>
            <person name="Del Rio T.G."/>
            <person name="Tice H."/>
            <person name="Cheng J.F."/>
            <person name="Chertkov O."/>
            <person name="Goodwin L."/>
            <person name="Tapia R."/>
            <person name="Han C."/>
            <person name="Liolios K."/>
            <person name="Ivanova N."/>
            <person name="Mavromatis K."/>
            <person name="Ovchinnikova G."/>
            <person name="Pati A."/>
            <person name="Chen A."/>
            <person name="Palaniappan K."/>
            <person name="Land M."/>
            <person name="Hauser L."/>
            <person name="Chang Y.J."/>
            <person name="Jeffries C.D."/>
            <person name="Pukall R."/>
            <person name="Spring S."/>
            <person name="Rohde M."/>
            <person name="Sikorski J."/>
            <person name="Goker M."/>
            <person name="Woyke T."/>
            <person name="Bristow J."/>
            <person name="Eisen J.A."/>
            <person name="Markowitz V."/>
            <person name="Hugenholtz P."/>
            <person name="Kyrpides N.C."/>
            <person name="Klenk H.P."/>
        </authorList>
    </citation>
    <scope>NUCLEOTIDE SEQUENCE [LARGE SCALE GENOMIC DNA]</scope>
    <source>
        <strain evidence="7 8">DSM 12260</strain>
    </source>
</reference>
<dbReference type="Pfam" id="PF00849">
    <property type="entry name" value="PseudoU_synth_2"/>
    <property type="match status" value="1"/>
</dbReference>
<dbReference type="CDD" id="cd02869">
    <property type="entry name" value="PseudoU_synth_RluA_like"/>
    <property type="match status" value="1"/>
</dbReference>
<dbReference type="PANTHER" id="PTHR21600">
    <property type="entry name" value="MITOCHONDRIAL RNA PSEUDOURIDINE SYNTHASE"/>
    <property type="match status" value="1"/>
</dbReference>
<dbReference type="Gene3D" id="3.10.290.10">
    <property type="entry name" value="RNA-binding S4 domain"/>
    <property type="match status" value="1"/>
</dbReference>
<dbReference type="InterPro" id="IPR006224">
    <property type="entry name" value="PsdUridine_synth_RluA-like_CS"/>
</dbReference>
<evidence type="ECO:0000256" key="3">
    <source>
        <dbReference type="PIRSR" id="PIRSR606225-1"/>
    </source>
</evidence>
<sequence>MCCLTEPEDRFPDGELPETNVEEAQEDLPLQGEGPCVFSVSPSYQDHRLDYFLSRELGTSRAFSTKLIRDGQVSVSWCPRVKPSMKVLPGGSVTAVVPPPEELDLVPEDVPFRVVYEDADLIVVDKPAGLVVHPAPGHWRGTLVHGLLFRYPDMEALNGVRRPGIVHRLDATTSGLLVVARNGLAMEELVRCFKQRTLRKEYLALAHGRPQLPEGEIRLPIGRDPKNRKRMTILEGGRDSLTRYRTLWTRGRISLLLCQLCTGRTHQIRVHLKALGCPLVGDRVYAPGRETPFHPDRVFLHAWKLGFSHPRTGEPLLFRSPLPPDLLEALEALFPRTSAPPEGS</sequence>
<dbReference type="InterPro" id="IPR020103">
    <property type="entry name" value="PsdUridine_synth_cat_dom_sf"/>
</dbReference>
<dbReference type="eggNOG" id="COG0564">
    <property type="taxonomic scope" value="Bacteria"/>
</dbReference>
<dbReference type="InterPro" id="IPR050188">
    <property type="entry name" value="RluA_PseudoU_synthase"/>
</dbReference>
<dbReference type="EMBL" id="CM001022">
    <property type="protein sequence ID" value="EFQ23800.1"/>
    <property type="molecule type" value="Genomic_DNA"/>
</dbReference>
<comment type="function">
    <text evidence="5">Responsible for synthesis of pseudouridine from uracil.</text>
</comment>
<dbReference type="CDD" id="cd00165">
    <property type="entry name" value="S4"/>
    <property type="match status" value="1"/>
</dbReference>
<dbReference type="PROSITE" id="PS01129">
    <property type="entry name" value="PSI_RLU"/>
    <property type="match status" value="1"/>
</dbReference>
<dbReference type="SUPFAM" id="SSF55120">
    <property type="entry name" value="Pseudouridine synthase"/>
    <property type="match status" value="1"/>
</dbReference>
<evidence type="ECO:0000256" key="1">
    <source>
        <dbReference type="ARBA" id="ARBA00010876"/>
    </source>
</evidence>
<dbReference type="HOGENOM" id="CLU_016902_4_4_0"/>
<dbReference type="OrthoDB" id="9807829at2"/>
<keyword evidence="2 5" id="KW-0413">Isomerase</keyword>
<dbReference type="EC" id="5.4.99.-" evidence="5"/>